<gene>
    <name evidence="1" type="ORF">ACFFX0_26740</name>
</gene>
<accession>A0ABV5G6M0</accession>
<organism evidence="1 2">
    <name type="scientific">Citricoccus parietis</name>
    <dbReference type="NCBI Taxonomy" id="592307"/>
    <lineage>
        <taxon>Bacteria</taxon>
        <taxon>Bacillati</taxon>
        <taxon>Actinomycetota</taxon>
        <taxon>Actinomycetes</taxon>
        <taxon>Micrococcales</taxon>
        <taxon>Micrococcaceae</taxon>
        <taxon>Citricoccus</taxon>
    </lineage>
</organism>
<sequence length="79" mass="8559">MTGATVHGSERGGYPRIHLIQRTDVQCGLTVPEGQIRRSLGRGYPSLQRNHGVGVRQIAPALTGQTMGPVLRTLLEGRQ</sequence>
<keyword evidence="2" id="KW-1185">Reference proteome</keyword>
<evidence type="ECO:0000313" key="1">
    <source>
        <dbReference type="EMBL" id="MFB9074592.1"/>
    </source>
</evidence>
<evidence type="ECO:0000313" key="2">
    <source>
        <dbReference type="Proteomes" id="UP001589575"/>
    </source>
</evidence>
<dbReference type="EMBL" id="JBHMFI010000002">
    <property type="protein sequence ID" value="MFB9074592.1"/>
    <property type="molecule type" value="Genomic_DNA"/>
</dbReference>
<comment type="caution">
    <text evidence="1">The sequence shown here is derived from an EMBL/GenBank/DDBJ whole genome shotgun (WGS) entry which is preliminary data.</text>
</comment>
<reference evidence="1 2" key="1">
    <citation type="submission" date="2024-09" db="EMBL/GenBank/DDBJ databases">
        <authorList>
            <person name="Sun Q."/>
            <person name="Mori K."/>
        </authorList>
    </citation>
    <scope>NUCLEOTIDE SEQUENCE [LARGE SCALE GENOMIC DNA]</scope>
    <source>
        <strain evidence="1 2">CCM 7609</strain>
    </source>
</reference>
<dbReference type="Proteomes" id="UP001589575">
    <property type="component" value="Unassembled WGS sequence"/>
</dbReference>
<name>A0ABV5G6M0_9MICC</name>
<protein>
    <submittedName>
        <fullName evidence="1">Uncharacterized protein</fullName>
    </submittedName>
</protein>
<proteinExistence type="predicted"/>